<dbReference type="PANTHER" id="PTHR35333:SF3">
    <property type="entry name" value="BETA-LACTAMASE-TYPE TRANSPEPTIDASE FOLD CONTAINING PROTEIN"/>
    <property type="match status" value="1"/>
</dbReference>
<dbReference type="GO" id="GO:0030655">
    <property type="term" value="P:beta-lactam antibiotic catabolic process"/>
    <property type="evidence" value="ECO:0007669"/>
    <property type="project" value="InterPro"/>
</dbReference>
<dbReference type="AlphaFoldDB" id="A0A1G1W090"/>
<dbReference type="STRING" id="1797593.A3A65_03270"/>
<sequence>MKKFLIVSFIASLFFNIYLFSQRPKTSKPTGVIIEEYPFLARRIFLENANDVIINFVPLRQKLREYVAQQDEKIGVYFEYLPTGIGIGVNDREEYFRASLVKVPAVMSAYKLIEEGLISESEPLVLKEHHLDSAYGTLWMRGAGTTLTVGEAIRLTIVESDNTAYEVLNEKVNEILQAEVGEEKNIADVYDYLDIPHDEEGLTQEITPRNYSSILRSLFFSAYLDYEDSNDLLRLMSESVFEEGIALPLLGKAEVAHKFGVHNVEPERLKVHSDCGIVYLPKRPYLICVMISSGDAATAQYMQDISQIVFDYISSVNAGGENE</sequence>
<evidence type="ECO:0000313" key="3">
    <source>
        <dbReference type="Proteomes" id="UP000176723"/>
    </source>
</evidence>
<evidence type="ECO:0000313" key="2">
    <source>
        <dbReference type="EMBL" id="OGY21088.1"/>
    </source>
</evidence>
<dbReference type="SUPFAM" id="SSF56601">
    <property type="entry name" value="beta-lactamase/transpeptidase-like"/>
    <property type="match status" value="1"/>
</dbReference>
<dbReference type="Proteomes" id="UP000176723">
    <property type="component" value="Unassembled WGS sequence"/>
</dbReference>
<dbReference type="Gene3D" id="3.40.710.10">
    <property type="entry name" value="DD-peptidase/beta-lactamase superfamily"/>
    <property type="match status" value="1"/>
</dbReference>
<dbReference type="InterPro" id="IPR045155">
    <property type="entry name" value="Beta-lactam_cat"/>
</dbReference>
<accession>A0A1G1W090</accession>
<dbReference type="PANTHER" id="PTHR35333">
    <property type="entry name" value="BETA-LACTAMASE"/>
    <property type="match status" value="1"/>
</dbReference>
<comment type="caution">
    <text evidence="2">The sequence shown here is derived from an EMBL/GenBank/DDBJ whole genome shotgun (WGS) entry which is preliminary data.</text>
</comment>
<dbReference type="GO" id="GO:0008800">
    <property type="term" value="F:beta-lactamase activity"/>
    <property type="evidence" value="ECO:0007669"/>
    <property type="project" value="InterPro"/>
</dbReference>
<organism evidence="2 3">
    <name type="scientific">Candidatus Chisholmbacteria bacterium RIFCSPLOWO2_01_FULL_49_14</name>
    <dbReference type="NCBI Taxonomy" id="1797593"/>
    <lineage>
        <taxon>Bacteria</taxon>
        <taxon>Candidatus Chisholmiibacteriota</taxon>
    </lineage>
</organism>
<gene>
    <name evidence="2" type="ORF">A3A65_03270</name>
</gene>
<feature type="domain" description="Beta-lactamase class A catalytic" evidence="1">
    <location>
        <begin position="75"/>
        <end position="290"/>
    </location>
</feature>
<dbReference type="Pfam" id="PF13354">
    <property type="entry name" value="Beta-lactamase2"/>
    <property type="match status" value="1"/>
</dbReference>
<protein>
    <recommendedName>
        <fullName evidence="1">Beta-lactamase class A catalytic domain-containing protein</fullName>
    </recommendedName>
</protein>
<dbReference type="EMBL" id="MHCL01000016">
    <property type="protein sequence ID" value="OGY21088.1"/>
    <property type="molecule type" value="Genomic_DNA"/>
</dbReference>
<dbReference type="GO" id="GO:0046677">
    <property type="term" value="P:response to antibiotic"/>
    <property type="evidence" value="ECO:0007669"/>
    <property type="project" value="InterPro"/>
</dbReference>
<name>A0A1G1W090_9BACT</name>
<reference evidence="2 3" key="1">
    <citation type="journal article" date="2016" name="Nat. Commun.">
        <title>Thousands of microbial genomes shed light on interconnected biogeochemical processes in an aquifer system.</title>
        <authorList>
            <person name="Anantharaman K."/>
            <person name="Brown C.T."/>
            <person name="Hug L.A."/>
            <person name="Sharon I."/>
            <person name="Castelle C.J."/>
            <person name="Probst A.J."/>
            <person name="Thomas B.C."/>
            <person name="Singh A."/>
            <person name="Wilkins M.J."/>
            <person name="Karaoz U."/>
            <person name="Brodie E.L."/>
            <person name="Williams K.H."/>
            <person name="Hubbard S.S."/>
            <person name="Banfield J.F."/>
        </authorList>
    </citation>
    <scope>NUCLEOTIDE SEQUENCE [LARGE SCALE GENOMIC DNA]</scope>
</reference>
<dbReference type="InterPro" id="IPR012338">
    <property type="entry name" value="Beta-lactam/transpept-like"/>
</dbReference>
<evidence type="ECO:0000259" key="1">
    <source>
        <dbReference type="Pfam" id="PF13354"/>
    </source>
</evidence>
<dbReference type="InterPro" id="IPR000871">
    <property type="entry name" value="Beta-lactam_class-A"/>
</dbReference>
<proteinExistence type="predicted"/>